<gene>
    <name evidence="2" type="ORF">QBC40DRAFT_181394</name>
</gene>
<protein>
    <submittedName>
        <fullName evidence="2">Uncharacterized protein</fullName>
    </submittedName>
</protein>
<reference evidence="2" key="2">
    <citation type="submission" date="2023-05" db="EMBL/GenBank/DDBJ databases">
        <authorList>
            <consortium name="Lawrence Berkeley National Laboratory"/>
            <person name="Steindorff A."/>
            <person name="Hensen N."/>
            <person name="Bonometti L."/>
            <person name="Westerberg I."/>
            <person name="Brannstrom I.O."/>
            <person name="Guillou S."/>
            <person name="Cros-Aarteil S."/>
            <person name="Calhoun S."/>
            <person name="Haridas S."/>
            <person name="Kuo A."/>
            <person name="Mondo S."/>
            <person name="Pangilinan J."/>
            <person name="Riley R."/>
            <person name="Labutti K."/>
            <person name="Andreopoulos B."/>
            <person name="Lipzen A."/>
            <person name="Chen C."/>
            <person name="Yanf M."/>
            <person name="Daum C."/>
            <person name="Ng V."/>
            <person name="Clum A."/>
            <person name="Ohm R."/>
            <person name="Martin F."/>
            <person name="Silar P."/>
            <person name="Natvig D."/>
            <person name="Lalanne C."/>
            <person name="Gautier V."/>
            <person name="Ament-Velasquez S.L."/>
            <person name="Kruys A."/>
            <person name="Hutchinson M.I."/>
            <person name="Powell A.J."/>
            <person name="Barry K."/>
            <person name="Miller A.N."/>
            <person name="Grigoriev I.V."/>
            <person name="Debuchy R."/>
            <person name="Gladieux P."/>
            <person name="Thoren M.H."/>
            <person name="Johannesson H."/>
        </authorList>
    </citation>
    <scope>NUCLEOTIDE SEQUENCE</scope>
    <source>
        <strain evidence="2">CBS 315.58</strain>
    </source>
</reference>
<dbReference type="Proteomes" id="UP001303160">
    <property type="component" value="Unassembled WGS sequence"/>
</dbReference>
<evidence type="ECO:0000313" key="3">
    <source>
        <dbReference type="Proteomes" id="UP001303160"/>
    </source>
</evidence>
<keyword evidence="3" id="KW-1185">Reference proteome</keyword>
<name>A0AAN6XAV0_9PEZI</name>
<reference evidence="2" key="1">
    <citation type="journal article" date="2023" name="Mol. Phylogenet. Evol.">
        <title>Genome-scale phylogeny and comparative genomics of the fungal order Sordariales.</title>
        <authorList>
            <person name="Hensen N."/>
            <person name="Bonometti L."/>
            <person name="Westerberg I."/>
            <person name="Brannstrom I.O."/>
            <person name="Guillou S."/>
            <person name="Cros-Aarteil S."/>
            <person name="Calhoun S."/>
            <person name="Haridas S."/>
            <person name="Kuo A."/>
            <person name="Mondo S."/>
            <person name="Pangilinan J."/>
            <person name="Riley R."/>
            <person name="LaButti K."/>
            <person name="Andreopoulos B."/>
            <person name="Lipzen A."/>
            <person name="Chen C."/>
            <person name="Yan M."/>
            <person name="Daum C."/>
            <person name="Ng V."/>
            <person name="Clum A."/>
            <person name="Steindorff A."/>
            <person name="Ohm R.A."/>
            <person name="Martin F."/>
            <person name="Silar P."/>
            <person name="Natvig D.O."/>
            <person name="Lalanne C."/>
            <person name="Gautier V."/>
            <person name="Ament-Velasquez S.L."/>
            <person name="Kruys A."/>
            <person name="Hutchinson M.I."/>
            <person name="Powell A.J."/>
            <person name="Barry K."/>
            <person name="Miller A.N."/>
            <person name="Grigoriev I.V."/>
            <person name="Debuchy R."/>
            <person name="Gladieux P."/>
            <person name="Hiltunen Thoren M."/>
            <person name="Johannesson H."/>
        </authorList>
    </citation>
    <scope>NUCLEOTIDE SEQUENCE</scope>
    <source>
        <strain evidence="2">CBS 315.58</strain>
    </source>
</reference>
<accession>A0AAN6XAV0</accession>
<dbReference type="EMBL" id="MU863966">
    <property type="protein sequence ID" value="KAK4197314.1"/>
    <property type="molecule type" value="Genomic_DNA"/>
</dbReference>
<feature type="compositionally biased region" description="Basic and acidic residues" evidence="1">
    <location>
        <begin position="44"/>
        <end position="58"/>
    </location>
</feature>
<dbReference type="AlphaFoldDB" id="A0AAN6XAV0"/>
<evidence type="ECO:0000313" key="2">
    <source>
        <dbReference type="EMBL" id="KAK4197314.1"/>
    </source>
</evidence>
<feature type="compositionally biased region" description="Low complexity" evidence="1">
    <location>
        <begin position="17"/>
        <end position="31"/>
    </location>
</feature>
<proteinExistence type="predicted"/>
<organism evidence="2 3">
    <name type="scientific">Triangularia verruculosa</name>
    <dbReference type="NCBI Taxonomy" id="2587418"/>
    <lineage>
        <taxon>Eukaryota</taxon>
        <taxon>Fungi</taxon>
        <taxon>Dikarya</taxon>
        <taxon>Ascomycota</taxon>
        <taxon>Pezizomycotina</taxon>
        <taxon>Sordariomycetes</taxon>
        <taxon>Sordariomycetidae</taxon>
        <taxon>Sordariales</taxon>
        <taxon>Podosporaceae</taxon>
        <taxon>Triangularia</taxon>
    </lineage>
</organism>
<sequence length="307" mass="34046">MNNGRPKPGARTRSAVTDAPPTADSDTTATPVLRPMDILTQRGAVDDDKEGDRREAKGFSRNYRGDINNPRNKPSAMADDQNVSLFITKLPATLEARELLKALIPHAPFGRVFSVSITPPNIDKGQKGAAAKVVMFSREGTEKLHDFIQRGGLFFDVGFTKETAQVCWNQIKSDPSTHDDDKSRVLIITGSTAVVGIPELRTLFCQNFDYQEEEVTVVRESETKRTVEFRFCSFRSQAEVGSILLRRLYGRDVRVEFGIDPLAVRPISDSGHPAAQATTNTKSQASQRLKEDRWAKLGQWRRGGPSA</sequence>
<feature type="compositionally biased region" description="Polar residues" evidence="1">
    <location>
        <begin position="276"/>
        <end position="287"/>
    </location>
</feature>
<feature type="region of interest" description="Disordered" evidence="1">
    <location>
        <begin position="1"/>
        <end position="76"/>
    </location>
</feature>
<evidence type="ECO:0000256" key="1">
    <source>
        <dbReference type="SAM" id="MobiDB-lite"/>
    </source>
</evidence>
<feature type="region of interest" description="Disordered" evidence="1">
    <location>
        <begin position="268"/>
        <end position="289"/>
    </location>
</feature>
<comment type="caution">
    <text evidence="2">The sequence shown here is derived from an EMBL/GenBank/DDBJ whole genome shotgun (WGS) entry which is preliminary data.</text>
</comment>